<dbReference type="PANTHER" id="PTHR47245">
    <property type="entry name" value="PEPTIDYLPROLYL ISOMERASE"/>
    <property type="match status" value="1"/>
</dbReference>
<dbReference type="PROSITE" id="PS01096">
    <property type="entry name" value="PPIC_PPIASE_1"/>
    <property type="match status" value="1"/>
</dbReference>
<evidence type="ECO:0000256" key="2">
    <source>
        <dbReference type="ARBA" id="ARBA00007656"/>
    </source>
</evidence>
<dbReference type="AlphaFoldDB" id="A0A919CS34"/>
<sequence length="266" mass="29349">MNPQPSVNGVAIPEAAIAAEMQNHPAASPDAAWAEAARALAVREMLLQEARRQGLETAEPADDDDRRLTAEDALIDRLLETAIDIPEADEESCRRYYENNLRRFRSPDLFEASHILLSAAPEQRFAYEDAVRDAEVLIAMLQQRPEAFADLAKARSACPSAAVGGSLGQIGRGQTVPEFETFLFALEPGQLCPVPVKTRYGVHVLRLDRRIDGRQLPFEAVRDRVADYLRTACWQRAVSQYLTILAGETTVEGIDLVGPDGPLRTQ</sequence>
<dbReference type="Proteomes" id="UP000630353">
    <property type="component" value="Unassembled WGS sequence"/>
</dbReference>
<evidence type="ECO:0000256" key="7">
    <source>
        <dbReference type="ARBA" id="ARBA00031484"/>
    </source>
</evidence>
<proteinExistence type="inferred from homology"/>
<evidence type="ECO:0000313" key="10">
    <source>
        <dbReference type="EMBL" id="GHD62328.1"/>
    </source>
</evidence>
<evidence type="ECO:0000256" key="6">
    <source>
        <dbReference type="ARBA" id="ARBA00030642"/>
    </source>
</evidence>
<dbReference type="InterPro" id="IPR000297">
    <property type="entry name" value="PPIase_PpiC"/>
</dbReference>
<evidence type="ECO:0000256" key="5">
    <source>
        <dbReference type="ARBA" id="ARBA00023110"/>
    </source>
</evidence>
<protein>
    <recommendedName>
        <fullName evidence="4">Parvulin-like PPIase</fullName>
        <ecNumber evidence="3">5.2.1.8</ecNumber>
    </recommendedName>
    <alternativeName>
        <fullName evidence="6">Peptidyl-prolyl cis-trans isomerase plp</fullName>
    </alternativeName>
    <alternativeName>
        <fullName evidence="7">Rotamase plp</fullName>
    </alternativeName>
</protein>
<evidence type="ECO:0000313" key="11">
    <source>
        <dbReference type="Proteomes" id="UP000630353"/>
    </source>
</evidence>
<dbReference type="InterPro" id="IPR027304">
    <property type="entry name" value="Trigger_fact/SurA_dom_sf"/>
</dbReference>
<evidence type="ECO:0000256" key="3">
    <source>
        <dbReference type="ARBA" id="ARBA00013194"/>
    </source>
</evidence>
<dbReference type="EMBL" id="BMZS01000014">
    <property type="protein sequence ID" value="GHD62328.1"/>
    <property type="molecule type" value="Genomic_DNA"/>
</dbReference>
<dbReference type="PANTHER" id="PTHR47245:SF2">
    <property type="entry name" value="PEPTIDYL-PROLYL CIS-TRANS ISOMERASE HP_0175-RELATED"/>
    <property type="match status" value="1"/>
</dbReference>
<reference evidence="10" key="1">
    <citation type="journal article" date="2014" name="Int. J. Syst. Evol. Microbiol.">
        <title>Complete genome sequence of Corynebacterium casei LMG S-19264T (=DSM 44701T), isolated from a smear-ripened cheese.</title>
        <authorList>
            <consortium name="US DOE Joint Genome Institute (JGI-PGF)"/>
            <person name="Walter F."/>
            <person name="Albersmeier A."/>
            <person name="Kalinowski J."/>
            <person name="Ruckert C."/>
        </authorList>
    </citation>
    <scope>NUCLEOTIDE SEQUENCE</scope>
    <source>
        <strain evidence="10">KCTC 42651</strain>
    </source>
</reference>
<dbReference type="PROSITE" id="PS50198">
    <property type="entry name" value="PPIC_PPIASE_2"/>
    <property type="match status" value="1"/>
</dbReference>
<dbReference type="SUPFAM" id="SSF54534">
    <property type="entry name" value="FKBP-like"/>
    <property type="match status" value="1"/>
</dbReference>
<reference evidence="10" key="2">
    <citation type="submission" date="2020-09" db="EMBL/GenBank/DDBJ databases">
        <authorList>
            <person name="Sun Q."/>
            <person name="Kim S."/>
        </authorList>
    </citation>
    <scope>NUCLEOTIDE SEQUENCE</scope>
    <source>
        <strain evidence="10">KCTC 42651</strain>
    </source>
</reference>
<keyword evidence="5 8" id="KW-0697">Rotamase</keyword>
<evidence type="ECO:0000256" key="8">
    <source>
        <dbReference type="PROSITE-ProRule" id="PRU00278"/>
    </source>
</evidence>
<evidence type="ECO:0000259" key="9">
    <source>
        <dbReference type="PROSITE" id="PS50198"/>
    </source>
</evidence>
<dbReference type="GO" id="GO:0003755">
    <property type="term" value="F:peptidyl-prolyl cis-trans isomerase activity"/>
    <property type="evidence" value="ECO:0007669"/>
    <property type="project" value="UniProtKB-KW"/>
</dbReference>
<comment type="similarity">
    <text evidence="2">Belongs to the PpiC/parvulin rotamase family.</text>
</comment>
<dbReference type="InterPro" id="IPR046357">
    <property type="entry name" value="PPIase_dom_sf"/>
</dbReference>
<name>A0A919CS34_9PROT</name>
<accession>A0A919CS34</accession>
<organism evidence="10 11">
    <name type="scientific">Thalassobaculum fulvum</name>
    <dbReference type="NCBI Taxonomy" id="1633335"/>
    <lineage>
        <taxon>Bacteria</taxon>
        <taxon>Pseudomonadati</taxon>
        <taxon>Pseudomonadota</taxon>
        <taxon>Alphaproteobacteria</taxon>
        <taxon>Rhodospirillales</taxon>
        <taxon>Thalassobaculaceae</taxon>
        <taxon>Thalassobaculum</taxon>
    </lineage>
</organism>
<dbReference type="InterPro" id="IPR050245">
    <property type="entry name" value="PrsA_foldase"/>
</dbReference>
<feature type="domain" description="PpiC" evidence="9">
    <location>
        <begin position="107"/>
        <end position="209"/>
    </location>
</feature>
<gene>
    <name evidence="10" type="ORF">GCM10017083_51010</name>
</gene>
<keyword evidence="8 10" id="KW-0413">Isomerase</keyword>
<dbReference type="Gene3D" id="3.10.50.40">
    <property type="match status" value="1"/>
</dbReference>
<dbReference type="EC" id="5.2.1.8" evidence="3"/>
<evidence type="ECO:0000256" key="4">
    <source>
        <dbReference type="ARBA" id="ARBA00018370"/>
    </source>
</evidence>
<keyword evidence="11" id="KW-1185">Reference proteome</keyword>
<dbReference type="InterPro" id="IPR023058">
    <property type="entry name" value="PPIase_PpiC_CS"/>
</dbReference>
<dbReference type="Pfam" id="PF00639">
    <property type="entry name" value="Rotamase"/>
    <property type="match status" value="1"/>
</dbReference>
<dbReference type="SUPFAM" id="SSF109998">
    <property type="entry name" value="Triger factor/SurA peptide-binding domain-like"/>
    <property type="match status" value="1"/>
</dbReference>
<dbReference type="RefSeq" id="WP_189995038.1">
    <property type="nucleotide sequence ID" value="NZ_BMZS01000014.1"/>
</dbReference>
<comment type="catalytic activity">
    <reaction evidence="1">
        <text>[protein]-peptidylproline (omega=180) = [protein]-peptidylproline (omega=0)</text>
        <dbReference type="Rhea" id="RHEA:16237"/>
        <dbReference type="Rhea" id="RHEA-COMP:10747"/>
        <dbReference type="Rhea" id="RHEA-COMP:10748"/>
        <dbReference type="ChEBI" id="CHEBI:83833"/>
        <dbReference type="ChEBI" id="CHEBI:83834"/>
        <dbReference type="EC" id="5.2.1.8"/>
    </reaction>
</comment>
<comment type="caution">
    <text evidence="10">The sequence shown here is derived from an EMBL/GenBank/DDBJ whole genome shotgun (WGS) entry which is preliminary data.</text>
</comment>
<evidence type="ECO:0000256" key="1">
    <source>
        <dbReference type="ARBA" id="ARBA00000971"/>
    </source>
</evidence>